<feature type="domain" description="Type II secretion system protein GspF" evidence="7">
    <location>
        <begin position="417"/>
        <end position="542"/>
    </location>
</feature>
<evidence type="ECO:0000256" key="6">
    <source>
        <dbReference type="SAM" id="Phobius"/>
    </source>
</evidence>
<keyword evidence="3 6" id="KW-0812">Transmembrane</keyword>
<feature type="transmembrane region" description="Helical" evidence="6">
    <location>
        <begin position="251"/>
        <end position="272"/>
    </location>
</feature>
<dbReference type="GeneID" id="8739380"/>
<feature type="domain" description="Type II secretion system protein GspF" evidence="7">
    <location>
        <begin position="140"/>
        <end position="265"/>
    </location>
</feature>
<dbReference type="PANTHER" id="PTHR35402">
    <property type="entry name" value="INTEGRAL MEMBRANE PROTEIN-RELATED"/>
    <property type="match status" value="1"/>
</dbReference>
<gene>
    <name evidence="8" type="ordered locus">Arcpr_0720</name>
</gene>
<dbReference type="eggNOG" id="arCOG01808">
    <property type="taxonomic scope" value="Archaea"/>
</dbReference>
<dbReference type="EMBL" id="CP001857">
    <property type="protein sequence ID" value="ADB57784.1"/>
    <property type="molecule type" value="Genomic_DNA"/>
</dbReference>
<comment type="subcellular location">
    <subcellularLocation>
        <location evidence="1">Cell membrane</location>
        <topology evidence="1">Multi-pass membrane protein</topology>
    </subcellularLocation>
</comment>
<dbReference type="RefSeq" id="WP_012940120.1">
    <property type="nucleotide sequence ID" value="NC_013741.1"/>
</dbReference>
<keyword evidence="5 6" id="KW-0472">Membrane</keyword>
<feature type="transmembrane region" description="Helical" evidence="6">
    <location>
        <begin position="598"/>
        <end position="615"/>
    </location>
</feature>
<dbReference type="Pfam" id="PF00482">
    <property type="entry name" value="T2SSF"/>
    <property type="match status" value="2"/>
</dbReference>
<accession>D2RHK9</accession>
<dbReference type="PANTHER" id="PTHR35402:SF1">
    <property type="entry name" value="TYPE II SECRETION SYSTEM PROTEIN GSPF DOMAIN-CONTAINING PROTEIN"/>
    <property type="match status" value="1"/>
</dbReference>
<dbReference type="GO" id="GO:0005886">
    <property type="term" value="C:plasma membrane"/>
    <property type="evidence" value="ECO:0007669"/>
    <property type="project" value="UniProtKB-SubCell"/>
</dbReference>
<dbReference type="InterPro" id="IPR018076">
    <property type="entry name" value="T2SS_GspF_dom"/>
</dbReference>
<dbReference type="InterPro" id="IPR042094">
    <property type="entry name" value="T2SS_GspF_sf"/>
</dbReference>
<evidence type="ECO:0000313" key="9">
    <source>
        <dbReference type="Proteomes" id="UP000001901"/>
    </source>
</evidence>
<feature type="transmembrane region" description="Helical" evidence="6">
    <location>
        <begin position="348"/>
        <end position="372"/>
    </location>
</feature>
<proteinExistence type="predicted"/>
<feature type="transmembrane region" description="Helical" evidence="6">
    <location>
        <begin position="384"/>
        <end position="402"/>
    </location>
</feature>
<keyword evidence="2" id="KW-1003">Cell membrane</keyword>
<evidence type="ECO:0000256" key="2">
    <source>
        <dbReference type="ARBA" id="ARBA00022475"/>
    </source>
</evidence>
<dbReference type="AlphaFoldDB" id="D2RHK9"/>
<dbReference type="HOGENOM" id="CLU_017646_1_1_2"/>
<evidence type="ECO:0000259" key="7">
    <source>
        <dbReference type="Pfam" id="PF00482"/>
    </source>
</evidence>
<evidence type="ECO:0000313" key="8">
    <source>
        <dbReference type="EMBL" id="ADB57784.1"/>
    </source>
</evidence>
<reference evidence="8 9" key="1">
    <citation type="journal article" date="2010" name="Stand. Genomic Sci.">
        <title>Complete genome sequence of Archaeoglobus profundus type strain (AV18).</title>
        <authorList>
            <person name="von Jan M."/>
            <person name="Lapidus A."/>
            <person name="Del Rio T.G."/>
            <person name="Copeland A."/>
            <person name="Tice H."/>
            <person name="Cheng J.F."/>
            <person name="Lucas S."/>
            <person name="Chen F."/>
            <person name="Nolan M."/>
            <person name="Goodwin L."/>
            <person name="Han C."/>
            <person name="Pitluck S."/>
            <person name="Liolios K."/>
            <person name="Ivanova N."/>
            <person name="Mavromatis K."/>
            <person name="Ovchinnikova G."/>
            <person name="Chertkov O."/>
            <person name="Pati A."/>
            <person name="Chen A."/>
            <person name="Palaniappan K."/>
            <person name="Land M."/>
            <person name="Hauser L."/>
            <person name="Chang Y.J."/>
            <person name="Jeffries C.D."/>
            <person name="Saunders E."/>
            <person name="Brettin T."/>
            <person name="Detter J.C."/>
            <person name="Chain P."/>
            <person name="Eichinger K."/>
            <person name="Huber H."/>
            <person name="Spring S."/>
            <person name="Rohde M."/>
            <person name="Goker M."/>
            <person name="Wirth R."/>
            <person name="Woyke T."/>
            <person name="Bristow J."/>
            <person name="Eisen J.A."/>
            <person name="Markowitz V."/>
            <person name="Hugenholtz P."/>
            <person name="Kyrpides N.C."/>
            <person name="Klenk H.P."/>
        </authorList>
    </citation>
    <scope>NUCLEOTIDE SEQUENCE [LARGE SCALE GENOMIC DNA]</scope>
    <source>
        <strain evidence="9">DSM 5631 / JCM 9629 / NBRC 100127 / Av18</strain>
    </source>
</reference>
<protein>
    <submittedName>
        <fullName evidence="8">Type II secretion system protein</fullName>
    </submittedName>
</protein>
<sequence length="617" mass="69997">MMKFLTTLGLRVFGKKIQKEIQKYHEVGVNLKKAMIPIPLELYIATAKISAVLVGIIGLIIGIIVSRFVYVPQFPFYIPEPIYSFWMSYRSTVFSILMALALSFAAYELTFSAFKIYPSIVVGDRKSKIDRMLHHAVAFMHALSIGGTDIYRIFKTLAEHQDVYGEVSREVSRIVKDVEYGGMDLRSALTNAVELSPSENYKEFLHGLITVIDSGGDIRSYLEERVEYFFEKARQSQKAFLELLGMMAESYVTALVAAPLFLMIIEIVMLLMGEGNEYVLYAVIYLFIPIGSALFAGIVKMMSPTDTIEAPEIKEGDKEFKILKKNIKMYEIKKVLRNPIQVLKIKPYYVFVLSIPLGILFAIYGLSVVGFYPSIGWFFSFDDYLFVSIILTLLPFVILHEIRVRSVGRYLRYIPIFFNRLATINESGVPIYRAISILAKTDTSPLRDEIRKIKTDIDWGLDLSRAFVRFANRIRVFDVTRVVTMLNEAMKTTGNLTEVLVISAKEASRSELIKRERYYSMMTYTIIIYVAFFVFIGITYIISSMFLTAFTTGTTTPVVQLNLNVDFYKNLLMHGAIFQGLFGGLVAGIMGEGSVSSGLKHSIVMLLIAYIVFTTQF</sequence>
<keyword evidence="9" id="KW-1185">Reference proteome</keyword>
<feature type="transmembrane region" description="Helical" evidence="6">
    <location>
        <begin position="524"/>
        <end position="551"/>
    </location>
</feature>
<evidence type="ECO:0000256" key="1">
    <source>
        <dbReference type="ARBA" id="ARBA00004651"/>
    </source>
</evidence>
<keyword evidence="4 6" id="KW-1133">Transmembrane helix</keyword>
<dbReference type="KEGG" id="apo:Arcpr_0720"/>
<dbReference type="PaxDb" id="572546-Arcpr_0720"/>
<evidence type="ECO:0000256" key="5">
    <source>
        <dbReference type="ARBA" id="ARBA00023136"/>
    </source>
</evidence>
<feature type="transmembrane region" description="Helical" evidence="6">
    <location>
        <begin position="85"/>
        <end position="107"/>
    </location>
</feature>
<evidence type="ECO:0000256" key="4">
    <source>
        <dbReference type="ARBA" id="ARBA00022989"/>
    </source>
</evidence>
<organism evidence="8 9">
    <name type="scientific">Archaeoglobus profundus (strain DSM 5631 / JCM 9629 / NBRC 100127 / Av18)</name>
    <dbReference type="NCBI Taxonomy" id="572546"/>
    <lineage>
        <taxon>Archaea</taxon>
        <taxon>Methanobacteriati</taxon>
        <taxon>Methanobacteriota</taxon>
        <taxon>Archaeoglobi</taxon>
        <taxon>Archaeoglobales</taxon>
        <taxon>Archaeoglobaceae</taxon>
        <taxon>Archaeoglobus</taxon>
    </lineage>
</organism>
<dbReference type="Gene3D" id="1.20.81.30">
    <property type="entry name" value="Type II secretion system (T2SS), domain F"/>
    <property type="match status" value="1"/>
</dbReference>
<feature type="transmembrane region" description="Helical" evidence="6">
    <location>
        <begin position="571"/>
        <end position="591"/>
    </location>
</feature>
<dbReference type="InterPro" id="IPR056569">
    <property type="entry name" value="ArlJ-like"/>
</dbReference>
<evidence type="ECO:0000256" key="3">
    <source>
        <dbReference type="ARBA" id="ARBA00022692"/>
    </source>
</evidence>
<feature type="transmembrane region" description="Helical" evidence="6">
    <location>
        <begin position="278"/>
        <end position="299"/>
    </location>
</feature>
<name>D2RHK9_ARCPA</name>
<feature type="transmembrane region" description="Helical" evidence="6">
    <location>
        <begin position="42"/>
        <end position="65"/>
    </location>
</feature>
<dbReference type="Proteomes" id="UP000001901">
    <property type="component" value="Chromosome"/>
</dbReference>
<dbReference type="OrthoDB" id="12374at2157"/>
<dbReference type="STRING" id="572546.Arcpr_0720"/>